<accession>A0A1X7SXV6</accession>
<name>A0A1X7SXV6_AMPQE</name>
<protein>
    <recommendedName>
        <fullName evidence="1">Death domain-containing protein</fullName>
    </recommendedName>
</protein>
<dbReference type="InterPro" id="IPR011029">
    <property type="entry name" value="DEATH-like_dom_sf"/>
</dbReference>
<dbReference type="EnsemblMetazoa" id="Aqu2.1.06976_001">
    <property type="protein sequence ID" value="Aqu2.1.06976_001"/>
    <property type="gene ID" value="Aqu2.1.06976"/>
</dbReference>
<organism evidence="2">
    <name type="scientific">Amphimedon queenslandica</name>
    <name type="common">Sponge</name>
    <dbReference type="NCBI Taxonomy" id="400682"/>
    <lineage>
        <taxon>Eukaryota</taxon>
        <taxon>Metazoa</taxon>
        <taxon>Porifera</taxon>
        <taxon>Demospongiae</taxon>
        <taxon>Heteroscleromorpha</taxon>
        <taxon>Haplosclerida</taxon>
        <taxon>Niphatidae</taxon>
        <taxon>Amphimedon</taxon>
    </lineage>
</organism>
<dbReference type="InParanoid" id="A0A1X7SXV6"/>
<dbReference type="Gene3D" id="1.10.533.10">
    <property type="entry name" value="Death Domain, Fas"/>
    <property type="match status" value="1"/>
</dbReference>
<dbReference type="AlphaFoldDB" id="A0A1X7SXV6"/>
<dbReference type="CDD" id="cd01670">
    <property type="entry name" value="Death"/>
    <property type="match status" value="1"/>
</dbReference>
<dbReference type="InterPro" id="IPR000488">
    <property type="entry name" value="Death_dom"/>
</dbReference>
<dbReference type="GO" id="GO:0007165">
    <property type="term" value="P:signal transduction"/>
    <property type="evidence" value="ECO:0007669"/>
    <property type="project" value="InterPro"/>
</dbReference>
<evidence type="ECO:0000259" key="1">
    <source>
        <dbReference type="PROSITE" id="PS50017"/>
    </source>
</evidence>
<dbReference type="SUPFAM" id="SSF47986">
    <property type="entry name" value="DEATH domain"/>
    <property type="match status" value="1"/>
</dbReference>
<dbReference type="PROSITE" id="PS50017">
    <property type="entry name" value="DEATH_DOMAIN"/>
    <property type="match status" value="1"/>
</dbReference>
<reference evidence="2" key="1">
    <citation type="submission" date="2017-05" db="UniProtKB">
        <authorList>
            <consortium name="EnsemblMetazoa"/>
        </authorList>
    </citation>
    <scope>IDENTIFICATION</scope>
</reference>
<dbReference type="Pfam" id="PF00531">
    <property type="entry name" value="Death"/>
    <property type="match status" value="1"/>
</dbReference>
<sequence length="326" mass="37206">SSRDFVNPVLLGIQHSVGGNVKSSEIKVFMADDTPTQNMTFMFQDYSNFTLNGPYVYISLNHFSGVSAASTADISFYGVLYYKKYPKGKYLWNYSYLVYKSFPDAIVDELLADYADWTQETLKTDVVFDENSTAIILSLPSLQDWDIIEKISPLVYHKNHLLKQNSIRSNMQFMLCWKGPGYPVMKLVALQLIGASQPVRVTFYTNSIEDNDKNDEHVAARVEKNLDPTNLEQVLSSLNKNNYDASTWHRLCLRLGLLENTLNAYEDNENNVNDRLRTCLHAWLQRADKVDDKGGATWTSLEKALKDIDQKAVAENMRKSRAHSEL</sequence>
<proteinExistence type="predicted"/>
<evidence type="ECO:0000313" key="2">
    <source>
        <dbReference type="EnsemblMetazoa" id="Aqu2.1.06976_001"/>
    </source>
</evidence>
<feature type="domain" description="Death" evidence="1">
    <location>
        <begin position="248"/>
        <end position="321"/>
    </location>
</feature>